<evidence type="ECO:0000313" key="1">
    <source>
        <dbReference type="EMBL" id="MBU7600028.1"/>
    </source>
</evidence>
<name>A0A949JJL9_9ACTN</name>
<keyword evidence="1" id="KW-0378">Hydrolase</keyword>
<reference evidence="1" key="1">
    <citation type="submission" date="2021-06" db="EMBL/GenBank/DDBJ databases">
        <title>Sequencing of actinobacteria type strains.</title>
        <authorList>
            <person name="Nguyen G.-S."/>
            <person name="Wentzel A."/>
        </authorList>
    </citation>
    <scope>NUCLEOTIDE SEQUENCE</scope>
    <source>
        <strain evidence="1">P38-E01</strain>
    </source>
</reference>
<dbReference type="SFLD" id="SFLDG01135">
    <property type="entry name" value="C1.5.6:_HAD__Beta-PGM__Phospha"/>
    <property type="match status" value="1"/>
</dbReference>
<dbReference type="GO" id="GO:0008967">
    <property type="term" value="F:phosphoglycolate phosphatase activity"/>
    <property type="evidence" value="ECO:0007669"/>
    <property type="project" value="TreeGrafter"/>
</dbReference>
<dbReference type="RefSeq" id="WP_216815055.1">
    <property type="nucleotide sequence ID" value="NZ_JAELVF020000001.1"/>
</dbReference>
<dbReference type="GO" id="GO:0006281">
    <property type="term" value="P:DNA repair"/>
    <property type="evidence" value="ECO:0007669"/>
    <property type="project" value="TreeGrafter"/>
</dbReference>
<proteinExistence type="predicted"/>
<dbReference type="Pfam" id="PF00702">
    <property type="entry name" value="Hydrolase"/>
    <property type="match status" value="1"/>
</dbReference>
<dbReference type="Proteomes" id="UP000694501">
    <property type="component" value="Unassembled WGS sequence"/>
</dbReference>
<organism evidence="1 2">
    <name type="scientific">Streptomyces tardus</name>
    <dbReference type="NCBI Taxonomy" id="2780544"/>
    <lineage>
        <taxon>Bacteria</taxon>
        <taxon>Bacillati</taxon>
        <taxon>Actinomycetota</taxon>
        <taxon>Actinomycetes</taxon>
        <taxon>Kitasatosporales</taxon>
        <taxon>Streptomycetaceae</taxon>
        <taxon>Streptomyces</taxon>
    </lineage>
</organism>
<dbReference type="GO" id="GO:0005829">
    <property type="term" value="C:cytosol"/>
    <property type="evidence" value="ECO:0007669"/>
    <property type="project" value="TreeGrafter"/>
</dbReference>
<dbReference type="InterPro" id="IPR006439">
    <property type="entry name" value="HAD-SF_hydro_IA"/>
</dbReference>
<dbReference type="EMBL" id="JAELVF020000001">
    <property type="protein sequence ID" value="MBU7600028.1"/>
    <property type="molecule type" value="Genomic_DNA"/>
</dbReference>
<dbReference type="PANTHER" id="PTHR43434">
    <property type="entry name" value="PHOSPHOGLYCOLATE PHOSPHATASE"/>
    <property type="match status" value="1"/>
</dbReference>
<dbReference type="SFLD" id="SFLDG01129">
    <property type="entry name" value="C1.5:_HAD__Beta-PGM__Phosphata"/>
    <property type="match status" value="1"/>
</dbReference>
<keyword evidence="2" id="KW-1185">Reference proteome</keyword>
<protein>
    <submittedName>
        <fullName evidence="1">HAD family hydrolase</fullName>
    </submittedName>
</protein>
<comment type="caution">
    <text evidence="1">The sequence shown here is derived from an EMBL/GenBank/DDBJ whole genome shotgun (WGS) entry which is preliminary data.</text>
</comment>
<dbReference type="NCBIfam" id="TIGR01509">
    <property type="entry name" value="HAD-SF-IA-v3"/>
    <property type="match status" value="1"/>
</dbReference>
<dbReference type="NCBIfam" id="TIGR01549">
    <property type="entry name" value="HAD-SF-IA-v1"/>
    <property type="match status" value="1"/>
</dbReference>
<gene>
    <name evidence="1" type="ORF">JGS22_020930</name>
</gene>
<sequence length="224" mass="23826">MTDRVALFDMDGTLTDTNALHVVAWWEAFRQAGHTVPTAAIHRAIGLGATDLLERLLGPDRDTEGDEALKSAHTVLYGTWFGRIPVLPGARDLLRELADRDWRIVVVTSAGDTELKALLRALDADDAITDIAGGAHVTQGKPHPEQVERALRMASVPAERAVFVGDSVWDMRAAARAGVAAIGLLSGGLPKADLTEAGAGEVYRDPAELLDTLDDSAFARVASG</sequence>
<evidence type="ECO:0000313" key="2">
    <source>
        <dbReference type="Proteomes" id="UP000694501"/>
    </source>
</evidence>
<dbReference type="AlphaFoldDB" id="A0A949JJL9"/>
<accession>A0A949JJL9</accession>
<dbReference type="InterPro" id="IPR050155">
    <property type="entry name" value="HAD-like_hydrolase_sf"/>
</dbReference>
<dbReference type="PANTHER" id="PTHR43434:SF16">
    <property type="entry name" value="BLL8046 PROTEIN"/>
    <property type="match status" value="1"/>
</dbReference>
<dbReference type="SFLD" id="SFLDS00003">
    <property type="entry name" value="Haloacid_Dehalogenase"/>
    <property type="match status" value="1"/>
</dbReference>